<keyword evidence="5 9" id="KW-0175">Coiled coil</keyword>
<dbReference type="GO" id="GO:0003723">
    <property type="term" value="F:RNA binding"/>
    <property type="evidence" value="ECO:0007669"/>
    <property type="project" value="UniProtKB-KW"/>
</dbReference>
<dbReference type="PANTHER" id="PTHR21448:SF0">
    <property type="entry name" value="PROTEIN PHOSPHATASE 1 REGULATORY SUBUNIT 21"/>
    <property type="match status" value="1"/>
</dbReference>
<keyword evidence="13" id="KW-1185">Reference proteome</keyword>
<dbReference type="InterPro" id="IPR019343">
    <property type="entry name" value="PPP1R21_N"/>
</dbReference>
<evidence type="ECO:0000256" key="1">
    <source>
        <dbReference type="ARBA" id="ARBA00004412"/>
    </source>
</evidence>
<dbReference type="AlphaFoldDB" id="A0A8C0BF67"/>
<comment type="subcellular location">
    <subcellularLocation>
        <location evidence="1">Early endosome</location>
    </subcellularLocation>
</comment>
<evidence type="ECO:0000259" key="11">
    <source>
        <dbReference type="SMART" id="SM01254"/>
    </source>
</evidence>
<dbReference type="Pfam" id="PF10205">
    <property type="entry name" value="KLRAQ"/>
    <property type="match status" value="1"/>
</dbReference>
<reference evidence="12" key="1">
    <citation type="submission" date="2025-08" db="UniProtKB">
        <authorList>
            <consortium name="Ensembl"/>
        </authorList>
    </citation>
    <scope>IDENTIFICATION</scope>
</reference>
<accession>A0A8C0BF67</accession>
<evidence type="ECO:0000313" key="12">
    <source>
        <dbReference type="Ensembl" id="ENSBJAP00000015962.1"/>
    </source>
</evidence>
<dbReference type="Ensembl" id="ENSBJAT00000016403.1">
    <property type="protein sequence ID" value="ENSBJAP00000015962.1"/>
    <property type="gene ID" value="ENSBJAG00000010561.1"/>
</dbReference>
<evidence type="ECO:0000256" key="3">
    <source>
        <dbReference type="ARBA" id="ARBA00022753"/>
    </source>
</evidence>
<dbReference type="Proteomes" id="UP000694555">
    <property type="component" value="Unplaced"/>
</dbReference>
<evidence type="ECO:0000256" key="2">
    <source>
        <dbReference type="ARBA" id="ARBA00020102"/>
    </source>
</evidence>
<name>A0A8C0BF67_9AVES</name>
<dbReference type="InterPro" id="IPR019348">
    <property type="entry name" value="PPP1R21_six_helix"/>
</dbReference>
<keyword evidence="3" id="KW-0967">Endosome</keyword>
<reference evidence="12" key="2">
    <citation type="submission" date="2025-09" db="UniProtKB">
        <authorList>
            <consortium name="Ensembl"/>
        </authorList>
    </citation>
    <scope>IDENTIFICATION</scope>
</reference>
<evidence type="ECO:0000256" key="10">
    <source>
        <dbReference type="SAM" id="MobiDB-lite"/>
    </source>
</evidence>
<dbReference type="InterPro" id="IPR049372">
    <property type="entry name" value="PPP1R21_C"/>
</dbReference>
<sequence length="794" mass="90352">QANSASLKEQLKMKDQSLRKLQQEMDSLTFRNQQLAKRVELLQDELALSEARGKKNKKSAESSSQLSQEQKSVFNEDLQKKIEENERLHILFFEADEQHKRLETELRTRLEVLETDAAQHQAVVDSLTRKYMDTIEKLQNDKAKLEIKSQTLEREAKDCRLRTEECQQQLKNLQAALGSRLEESLCIINEKVPFNDTRSNQYNALNVPLHNRRNQLKLRDLAGQALAFVQELVTALLNFHTYTEQKVQIFPIDSATDAISPLNQKFSQYLHENASYVRPLEEGMLHLFESITEDTVTVLETAVKLKAFSEHLASYLCFLRKILPYQLKSLEEECESSLCTAALRARNMELHRDMKRLTAVFEKLHTYVSLLALPSTKPEGLLRTNYNLVFTNIAASLHGFHDILKDISKHYSQKATLEQDVPTATQKLITTNDCILSSVVALTNGVGKIASFFSNNLDHFTTSLSYGPKGGTEFISPLSAECMLQYKKKAVAYMKSLKKPCGDSVPYEEALANRRVLLSSTESREGLAQQVQQSLEKIAKLEQEKEHWMLEAQLAKIKLEKENQKLKNSLSGHLTETIQEHSVLSNVAEQKKETAEKSLREPIKSTSLVSDLFPSIEENPLSLAPDVESREDLIKNHYMARIAELTSHLQLADSKSVHFHAECRALAKRLSLAEKSKESLTEELKLASQNISRLQDELMTTKRSYEDQLSMMSDHLCSMNETLTKQREEIDTLKMTSKAYYTLHLSGCETNKLALFSLIVECMEAGFPEGLKNVLKNPHVLIKGPMIAVFIFLE</sequence>
<keyword evidence="4" id="KW-0694">RNA-binding</keyword>
<feature type="coiled-coil region" evidence="9">
    <location>
        <begin position="663"/>
        <end position="704"/>
    </location>
</feature>
<dbReference type="Pfam" id="PF21636">
    <property type="entry name" value="PPP1R21_C"/>
    <property type="match status" value="1"/>
</dbReference>
<dbReference type="SMART" id="SM01254">
    <property type="entry name" value="KLRAQ"/>
    <property type="match status" value="1"/>
</dbReference>
<dbReference type="Pfam" id="PF10212">
    <property type="entry name" value="PPP1R21_helical"/>
    <property type="match status" value="1"/>
</dbReference>
<dbReference type="InterPro" id="IPR040024">
    <property type="entry name" value="PPP1R21"/>
</dbReference>
<feature type="coiled-coil region" evidence="9">
    <location>
        <begin position="524"/>
        <end position="576"/>
    </location>
</feature>
<evidence type="ECO:0000256" key="4">
    <source>
        <dbReference type="ARBA" id="ARBA00022884"/>
    </source>
</evidence>
<evidence type="ECO:0000256" key="7">
    <source>
        <dbReference type="ARBA" id="ARBA00031617"/>
    </source>
</evidence>
<evidence type="ECO:0000256" key="8">
    <source>
        <dbReference type="ARBA" id="ARBA00044824"/>
    </source>
</evidence>
<feature type="compositionally biased region" description="Low complexity" evidence="10">
    <location>
        <begin position="61"/>
        <end position="70"/>
    </location>
</feature>
<dbReference type="PANTHER" id="PTHR21448">
    <property type="entry name" value="SMOOTH MUSCLE MYOSIN HEAVY CHAIN-RELATED"/>
    <property type="match status" value="1"/>
</dbReference>
<proteinExistence type="predicted"/>
<feature type="domain" description="Protein phosphatase 1 regulatory subunit 21 N-terminal" evidence="11">
    <location>
        <begin position="1"/>
        <end position="78"/>
    </location>
</feature>
<organism evidence="12 13">
    <name type="scientific">Buteo japonicus</name>
    <dbReference type="NCBI Taxonomy" id="224669"/>
    <lineage>
        <taxon>Eukaryota</taxon>
        <taxon>Metazoa</taxon>
        <taxon>Chordata</taxon>
        <taxon>Craniata</taxon>
        <taxon>Vertebrata</taxon>
        <taxon>Euteleostomi</taxon>
        <taxon>Archelosauria</taxon>
        <taxon>Archosauria</taxon>
        <taxon>Dinosauria</taxon>
        <taxon>Saurischia</taxon>
        <taxon>Theropoda</taxon>
        <taxon>Coelurosauria</taxon>
        <taxon>Aves</taxon>
        <taxon>Neognathae</taxon>
        <taxon>Neoaves</taxon>
        <taxon>Telluraves</taxon>
        <taxon>Accipitrimorphae</taxon>
        <taxon>Accipitriformes</taxon>
        <taxon>Accipitridae</taxon>
        <taxon>Accipitrinae</taxon>
        <taxon>Buteo</taxon>
    </lineage>
</organism>
<evidence type="ECO:0000313" key="13">
    <source>
        <dbReference type="Proteomes" id="UP000694555"/>
    </source>
</evidence>
<protein>
    <recommendedName>
        <fullName evidence="2">Protein phosphatase 1 regulatory subunit 21</fullName>
    </recommendedName>
    <alternativeName>
        <fullName evidence="7">Coiled-coil domain-containing protein 128</fullName>
    </alternativeName>
    <alternativeName>
        <fullName evidence="8">Ferry endosomal RAB5 effector complex subunit 2</fullName>
    </alternativeName>
    <alternativeName>
        <fullName evidence="6">KLRAQ motif-containing protein 1</fullName>
    </alternativeName>
</protein>
<feature type="region of interest" description="Disordered" evidence="10">
    <location>
        <begin position="51"/>
        <end position="70"/>
    </location>
</feature>
<evidence type="ECO:0000256" key="6">
    <source>
        <dbReference type="ARBA" id="ARBA00031361"/>
    </source>
</evidence>
<dbReference type="GO" id="GO:0016020">
    <property type="term" value="C:membrane"/>
    <property type="evidence" value="ECO:0007669"/>
    <property type="project" value="TreeGrafter"/>
</dbReference>
<evidence type="ECO:0000256" key="9">
    <source>
        <dbReference type="SAM" id="Coils"/>
    </source>
</evidence>
<evidence type="ECO:0000256" key="5">
    <source>
        <dbReference type="ARBA" id="ARBA00023054"/>
    </source>
</evidence>
<dbReference type="GO" id="GO:0005769">
    <property type="term" value="C:early endosome"/>
    <property type="evidence" value="ECO:0007669"/>
    <property type="project" value="UniProtKB-SubCell"/>
</dbReference>
<feature type="coiled-coil region" evidence="9">
    <location>
        <begin position="110"/>
        <end position="176"/>
    </location>
</feature>